<protein>
    <submittedName>
        <fullName evidence="2">Uncharacterized protein</fullName>
    </submittedName>
</protein>
<sequence length="318" mass="34782">MEFESGRTTRGPQYSKDDNDTNLYISAAGEDQLDDDAHNPFKQDFSQPIPDPDDAALAALAGRYTPPQNTSNTSDHVTGDKRERASPGLASTPPDLTHSEGSSHEDHEPGDGDEDGRPAKKRRRKYSESSRDLLVQPGDDVEEEDRKMRANLQRFGSTVEEEVESRNDADPASEGHDQGLSAENTKPEDAASNVPADETTRPSESDATDVVGVEPVPLMDQLGDGPGGMKKESMVIPDDDDEGTEKSEEVKEDDDIEPKEGDDYDVENYAVFEDDQDDAGQELEEDGPDMDERQMINEEELVPAWGGKDQDQGGNGNL</sequence>
<organism evidence="2 3">
    <name type="scientific">Rhypophila decipiens</name>
    <dbReference type="NCBI Taxonomy" id="261697"/>
    <lineage>
        <taxon>Eukaryota</taxon>
        <taxon>Fungi</taxon>
        <taxon>Dikarya</taxon>
        <taxon>Ascomycota</taxon>
        <taxon>Pezizomycotina</taxon>
        <taxon>Sordariomycetes</taxon>
        <taxon>Sordariomycetidae</taxon>
        <taxon>Sordariales</taxon>
        <taxon>Naviculisporaceae</taxon>
        <taxon>Rhypophila</taxon>
    </lineage>
</organism>
<proteinExistence type="predicted"/>
<comment type="caution">
    <text evidence="2">The sequence shown here is derived from an EMBL/GenBank/DDBJ whole genome shotgun (WGS) entry which is preliminary data.</text>
</comment>
<feature type="compositionally biased region" description="Polar residues" evidence="1">
    <location>
        <begin position="66"/>
        <end position="76"/>
    </location>
</feature>
<dbReference type="EMBL" id="MU858102">
    <property type="protein sequence ID" value="KAK4213869.1"/>
    <property type="molecule type" value="Genomic_DNA"/>
</dbReference>
<evidence type="ECO:0000256" key="1">
    <source>
        <dbReference type="SAM" id="MobiDB-lite"/>
    </source>
</evidence>
<gene>
    <name evidence="2" type="ORF">QBC37DRAFT_422256</name>
</gene>
<keyword evidence="3" id="KW-1185">Reference proteome</keyword>
<evidence type="ECO:0000313" key="2">
    <source>
        <dbReference type="EMBL" id="KAK4213869.1"/>
    </source>
</evidence>
<evidence type="ECO:0000313" key="3">
    <source>
        <dbReference type="Proteomes" id="UP001301769"/>
    </source>
</evidence>
<accession>A0AAN6Y7H1</accession>
<feature type="compositionally biased region" description="Basic and acidic residues" evidence="1">
    <location>
        <begin position="164"/>
        <end position="177"/>
    </location>
</feature>
<name>A0AAN6Y7H1_9PEZI</name>
<feature type="compositionally biased region" description="Acidic residues" evidence="1">
    <location>
        <begin position="250"/>
        <end position="289"/>
    </location>
</feature>
<dbReference type="AlphaFoldDB" id="A0AAN6Y7H1"/>
<reference evidence="2" key="1">
    <citation type="journal article" date="2023" name="Mol. Phylogenet. Evol.">
        <title>Genome-scale phylogeny and comparative genomics of the fungal order Sordariales.</title>
        <authorList>
            <person name="Hensen N."/>
            <person name="Bonometti L."/>
            <person name="Westerberg I."/>
            <person name="Brannstrom I.O."/>
            <person name="Guillou S."/>
            <person name="Cros-Aarteil S."/>
            <person name="Calhoun S."/>
            <person name="Haridas S."/>
            <person name="Kuo A."/>
            <person name="Mondo S."/>
            <person name="Pangilinan J."/>
            <person name="Riley R."/>
            <person name="LaButti K."/>
            <person name="Andreopoulos B."/>
            <person name="Lipzen A."/>
            <person name="Chen C."/>
            <person name="Yan M."/>
            <person name="Daum C."/>
            <person name="Ng V."/>
            <person name="Clum A."/>
            <person name="Steindorff A."/>
            <person name="Ohm R.A."/>
            <person name="Martin F."/>
            <person name="Silar P."/>
            <person name="Natvig D.O."/>
            <person name="Lalanne C."/>
            <person name="Gautier V."/>
            <person name="Ament-Velasquez S.L."/>
            <person name="Kruys A."/>
            <person name="Hutchinson M.I."/>
            <person name="Powell A.J."/>
            <person name="Barry K."/>
            <person name="Miller A.N."/>
            <person name="Grigoriev I.V."/>
            <person name="Debuchy R."/>
            <person name="Gladieux P."/>
            <person name="Hiltunen Thoren M."/>
            <person name="Johannesson H."/>
        </authorList>
    </citation>
    <scope>NUCLEOTIDE SEQUENCE</scope>
    <source>
        <strain evidence="2">PSN293</strain>
    </source>
</reference>
<feature type="compositionally biased region" description="Basic and acidic residues" evidence="1">
    <location>
        <begin position="97"/>
        <end position="118"/>
    </location>
</feature>
<reference evidence="2" key="2">
    <citation type="submission" date="2023-05" db="EMBL/GenBank/DDBJ databases">
        <authorList>
            <consortium name="Lawrence Berkeley National Laboratory"/>
            <person name="Steindorff A."/>
            <person name="Hensen N."/>
            <person name="Bonometti L."/>
            <person name="Westerberg I."/>
            <person name="Brannstrom I.O."/>
            <person name="Guillou S."/>
            <person name="Cros-Aarteil S."/>
            <person name="Calhoun S."/>
            <person name="Haridas S."/>
            <person name="Kuo A."/>
            <person name="Mondo S."/>
            <person name="Pangilinan J."/>
            <person name="Riley R."/>
            <person name="Labutti K."/>
            <person name="Andreopoulos B."/>
            <person name="Lipzen A."/>
            <person name="Chen C."/>
            <person name="Yanf M."/>
            <person name="Daum C."/>
            <person name="Ng V."/>
            <person name="Clum A."/>
            <person name="Ohm R."/>
            <person name="Martin F."/>
            <person name="Silar P."/>
            <person name="Natvig D."/>
            <person name="Lalanne C."/>
            <person name="Gautier V."/>
            <person name="Ament-Velasquez S.L."/>
            <person name="Kruys A."/>
            <person name="Hutchinson M.I."/>
            <person name="Powell A.J."/>
            <person name="Barry K."/>
            <person name="Miller A.N."/>
            <person name="Grigoriev I.V."/>
            <person name="Debuchy R."/>
            <person name="Gladieux P."/>
            <person name="Thoren M.H."/>
            <person name="Johannesson H."/>
        </authorList>
    </citation>
    <scope>NUCLEOTIDE SEQUENCE</scope>
    <source>
        <strain evidence="2">PSN293</strain>
    </source>
</reference>
<dbReference type="Proteomes" id="UP001301769">
    <property type="component" value="Unassembled WGS sequence"/>
</dbReference>
<feature type="region of interest" description="Disordered" evidence="1">
    <location>
        <begin position="1"/>
        <end position="318"/>
    </location>
</feature>